<feature type="chain" id="PRO_5012861576" description="Lipoprotein" evidence="1">
    <location>
        <begin position="22"/>
        <end position="135"/>
    </location>
</feature>
<proteinExistence type="predicted"/>
<reference evidence="2 3" key="1">
    <citation type="submission" date="2016-11" db="EMBL/GenBank/DDBJ databases">
        <authorList>
            <person name="Jaros S."/>
            <person name="Januszkiewicz K."/>
            <person name="Wedrychowicz H."/>
        </authorList>
    </citation>
    <scope>NUCLEOTIDE SEQUENCE [LARGE SCALE GENOMIC DNA]</scope>
    <source>
        <strain evidence="2 3">DSM 22807</strain>
    </source>
</reference>
<gene>
    <name evidence="2" type="ORF">SAMN05444337_1070</name>
</gene>
<protein>
    <recommendedName>
        <fullName evidence="4">Lipoprotein</fullName>
    </recommendedName>
</protein>
<sequence>MRRLVLLLVLLTAFISCSPNDDTPRFHLELVPAVSVEMPDSFELGGVYAITVWYNRPTTCHFSDGFYYESNLNERTFAVQNIVEEKSNCTDLADELISDTFNFKVLSNGSYVFKFWTGVDSEGENTFIEREIPVY</sequence>
<dbReference type="Proteomes" id="UP000184232">
    <property type="component" value="Unassembled WGS sequence"/>
</dbReference>
<feature type="signal peptide" evidence="1">
    <location>
        <begin position="1"/>
        <end position="21"/>
    </location>
</feature>
<keyword evidence="3" id="KW-1185">Reference proteome</keyword>
<dbReference type="OrthoDB" id="893802at2"/>
<evidence type="ECO:0000313" key="2">
    <source>
        <dbReference type="EMBL" id="SHI90182.1"/>
    </source>
</evidence>
<dbReference type="STRING" id="683124.SAMN05444337_1070"/>
<dbReference type="PROSITE" id="PS51257">
    <property type="entry name" value="PROKAR_LIPOPROTEIN"/>
    <property type="match status" value="1"/>
</dbReference>
<dbReference type="RefSeq" id="WP_072782514.1">
    <property type="nucleotide sequence ID" value="NZ_CP045292.1"/>
</dbReference>
<dbReference type="AlphaFoldDB" id="A0A1M6EXM8"/>
<evidence type="ECO:0008006" key="4">
    <source>
        <dbReference type="Google" id="ProtNLM"/>
    </source>
</evidence>
<organism evidence="2 3">
    <name type="scientific">Flavobacterium haoranii</name>
    <dbReference type="NCBI Taxonomy" id="683124"/>
    <lineage>
        <taxon>Bacteria</taxon>
        <taxon>Pseudomonadati</taxon>
        <taxon>Bacteroidota</taxon>
        <taxon>Flavobacteriia</taxon>
        <taxon>Flavobacteriales</taxon>
        <taxon>Flavobacteriaceae</taxon>
        <taxon>Flavobacterium</taxon>
    </lineage>
</organism>
<accession>A0A1M6EXM8</accession>
<name>A0A1M6EXM8_9FLAO</name>
<evidence type="ECO:0000313" key="3">
    <source>
        <dbReference type="Proteomes" id="UP000184232"/>
    </source>
</evidence>
<keyword evidence="1" id="KW-0732">Signal</keyword>
<evidence type="ECO:0000256" key="1">
    <source>
        <dbReference type="SAM" id="SignalP"/>
    </source>
</evidence>
<dbReference type="EMBL" id="FQZH01000001">
    <property type="protein sequence ID" value="SHI90182.1"/>
    <property type="molecule type" value="Genomic_DNA"/>
</dbReference>